<feature type="compositionally biased region" description="Basic and acidic residues" evidence="6">
    <location>
        <begin position="1"/>
        <end position="10"/>
    </location>
</feature>
<keyword evidence="5" id="KW-0233">DNA recombination</keyword>
<evidence type="ECO:0000256" key="6">
    <source>
        <dbReference type="SAM" id="MobiDB-lite"/>
    </source>
</evidence>
<gene>
    <name evidence="7" type="ORF">GCM10014715_79400</name>
</gene>
<comment type="function">
    <text evidence="1">Required for the transposition of the insertion element.</text>
</comment>
<evidence type="ECO:0000313" key="7">
    <source>
        <dbReference type="EMBL" id="GHF11806.1"/>
    </source>
</evidence>
<evidence type="ECO:0000313" key="8">
    <source>
        <dbReference type="Proteomes" id="UP000641386"/>
    </source>
</evidence>
<feature type="compositionally biased region" description="Polar residues" evidence="6">
    <location>
        <begin position="50"/>
        <end position="63"/>
    </location>
</feature>
<dbReference type="GO" id="GO:0003677">
    <property type="term" value="F:DNA binding"/>
    <property type="evidence" value="ECO:0007669"/>
    <property type="project" value="UniProtKB-KW"/>
</dbReference>
<keyword evidence="4" id="KW-0238">DNA-binding</keyword>
<dbReference type="Proteomes" id="UP000641386">
    <property type="component" value="Unassembled WGS sequence"/>
</dbReference>
<sequence length="135" mass="14776">MFVDRARSDGPHLTGEGADAAADEAGAGVRPGGRDDRSRRLRQARHNGQEQRQQPYGTRSKTVLTDGGPVETKAPRGTAGTFEPQIVRTRQRRLTGVDEMVLSLSAKGLTMRRYRLIRPRCTGGGVQADHHHDHG</sequence>
<comment type="similarity">
    <text evidence="2">Belongs to the transposase mutator family.</text>
</comment>
<keyword evidence="3" id="KW-0815">Transposition</keyword>
<dbReference type="GO" id="GO:0004803">
    <property type="term" value="F:transposase activity"/>
    <property type="evidence" value="ECO:0007669"/>
    <property type="project" value="InterPro"/>
</dbReference>
<dbReference type="Pfam" id="PF00872">
    <property type="entry name" value="Transposase_mut"/>
    <property type="match status" value="1"/>
</dbReference>
<keyword evidence="8" id="KW-1185">Reference proteome</keyword>
<feature type="region of interest" description="Disordered" evidence="6">
    <location>
        <begin position="1"/>
        <end position="83"/>
    </location>
</feature>
<feature type="compositionally biased region" description="Low complexity" evidence="6">
    <location>
        <begin position="15"/>
        <end position="28"/>
    </location>
</feature>
<evidence type="ECO:0000256" key="2">
    <source>
        <dbReference type="ARBA" id="ARBA00010961"/>
    </source>
</evidence>
<proteinExistence type="inferred from homology"/>
<accession>A0A919E4M7</accession>
<dbReference type="EMBL" id="BNBC01000061">
    <property type="protein sequence ID" value="GHF11806.1"/>
    <property type="molecule type" value="Genomic_DNA"/>
</dbReference>
<protein>
    <recommendedName>
        <fullName evidence="9">Mutator family transposase</fullName>
    </recommendedName>
</protein>
<dbReference type="GO" id="GO:0006313">
    <property type="term" value="P:DNA transposition"/>
    <property type="evidence" value="ECO:0007669"/>
    <property type="project" value="InterPro"/>
</dbReference>
<organism evidence="7 8">
    <name type="scientific">Streptomyces spiralis</name>
    <dbReference type="NCBI Taxonomy" id="66376"/>
    <lineage>
        <taxon>Bacteria</taxon>
        <taxon>Bacillati</taxon>
        <taxon>Actinomycetota</taxon>
        <taxon>Actinomycetes</taxon>
        <taxon>Kitasatosporales</taxon>
        <taxon>Streptomycetaceae</taxon>
        <taxon>Streptomyces</taxon>
    </lineage>
</organism>
<evidence type="ECO:0008006" key="9">
    <source>
        <dbReference type="Google" id="ProtNLM"/>
    </source>
</evidence>
<reference evidence="7" key="1">
    <citation type="journal article" date="2014" name="Int. J. Syst. Evol. Microbiol.">
        <title>Complete genome sequence of Corynebacterium casei LMG S-19264T (=DSM 44701T), isolated from a smear-ripened cheese.</title>
        <authorList>
            <consortium name="US DOE Joint Genome Institute (JGI-PGF)"/>
            <person name="Walter F."/>
            <person name="Albersmeier A."/>
            <person name="Kalinowski J."/>
            <person name="Ruckert C."/>
        </authorList>
    </citation>
    <scope>NUCLEOTIDE SEQUENCE</scope>
    <source>
        <strain evidence="7">JCM 3302</strain>
    </source>
</reference>
<evidence type="ECO:0000256" key="3">
    <source>
        <dbReference type="ARBA" id="ARBA00022578"/>
    </source>
</evidence>
<comment type="caution">
    <text evidence="7">The sequence shown here is derived from an EMBL/GenBank/DDBJ whole genome shotgun (WGS) entry which is preliminary data.</text>
</comment>
<dbReference type="AlphaFoldDB" id="A0A919E4M7"/>
<reference evidence="7" key="2">
    <citation type="submission" date="2020-09" db="EMBL/GenBank/DDBJ databases">
        <authorList>
            <person name="Sun Q."/>
            <person name="Ohkuma M."/>
        </authorList>
    </citation>
    <scope>NUCLEOTIDE SEQUENCE</scope>
    <source>
        <strain evidence="7">JCM 3302</strain>
    </source>
</reference>
<evidence type="ECO:0000256" key="4">
    <source>
        <dbReference type="ARBA" id="ARBA00023125"/>
    </source>
</evidence>
<evidence type="ECO:0000256" key="5">
    <source>
        <dbReference type="ARBA" id="ARBA00023172"/>
    </source>
</evidence>
<dbReference type="InterPro" id="IPR001207">
    <property type="entry name" value="Transposase_mutator"/>
</dbReference>
<name>A0A919E4M7_9ACTN</name>
<evidence type="ECO:0000256" key="1">
    <source>
        <dbReference type="ARBA" id="ARBA00002190"/>
    </source>
</evidence>